<keyword evidence="3 8" id="KW-0375">Hydrogen ion transport</keyword>
<comment type="subcellular location">
    <subcellularLocation>
        <location evidence="8">Cell membrane</location>
        <topology evidence="8">Peripheral membrane protein</topology>
    </subcellularLocation>
    <subcellularLocation>
        <location evidence="1">Membrane</location>
    </subcellularLocation>
</comment>
<evidence type="ECO:0000313" key="10">
    <source>
        <dbReference type="Proteomes" id="UP001596143"/>
    </source>
</evidence>
<dbReference type="Gene3D" id="1.10.520.20">
    <property type="entry name" value="N-terminal domain of the delta subunit of the F1F0-ATP synthase"/>
    <property type="match status" value="1"/>
</dbReference>
<dbReference type="SUPFAM" id="SSF47928">
    <property type="entry name" value="N-terminal domain of the delta subunit of the F1F0-ATP synthase"/>
    <property type="match status" value="1"/>
</dbReference>
<reference evidence="10" key="1">
    <citation type="journal article" date="2019" name="Int. J. Syst. Evol. Microbiol.">
        <title>The Global Catalogue of Microorganisms (GCM) 10K type strain sequencing project: providing services to taxonomists for standard genome sequencing and annotation.</title>
        <authorList>
            <consortium name="The Broad Institute Genomics Platform"/>
            <consortium name="The Broad Institute Genome Sequencing Center for Infectious Disease"/>
            <person name="Wu L."/>
            <person name="Ma J."/>
        </authorList>
    </citation>
    <scope>NUCLEOTIDE SEQUENCE [LARGE SCALE GENOMIC DNA]</scope>
    <source>
        <strain evidence="10">CGMCC 1.15790</strain>
    </source>
</reference>
<dbReference type="RefSeq" id="WP_270897360.1">
    <property type="nucleotide sequence ID" value="NZ_JBHSPF010000032.1"/>
</dbReference>
<evidence type="ECO:0000256" key="2">
    <source>
        <dbReference type="ARBA" id="ARBA00022448"/>
    </source>
</evidence>
<keyword evidence="10" id="KW-1185">Reference proteome</keyword>
<dbReference type="PRINTS" id="PR00125">
    <property type="entry name" value="ATPASEDELTA"/>
</dbReference>
<dbReference type="Pfam" id="PF00213">
    <property type="entry name" value="OSCP"/>
    <property type="match status" value="1"/>
</dbReference>
<sequence>MSNVTAANRYAVALFELAKEKNTLHEVNEEIQIVKQAFEENADLLKVLNHPTIPQERKQQLIRDSFSPLSEFVIQTLLLLLKKQRINEVIRIAERFRQLTEEEEKTAHAVVYTVKPLTDKEKEMISETFARKIGKNTLTIENRIDESLIGGMKLHVGDTIFDGSVKGQLDRIERELVTGHDRR</sequence>
<evidence type="ECO:0000256" key="8">
    <source>
        <dbReference type="HAMAP-Rule" id="MF_01416"/>
    </source>
</evidence>
<keyword evidence="8" id="KW-1003">Cell membrane</keyword>
<evidence type="ECO:0000256" key="5">
    <source>
        <dbReference type="ARBA" id="ARBA00023136"/>
    </source>
</evidence>
<dbReference type="HAMAP" id="MF_01416">
    <property type="entry name" value="ATP_synth_delta_bact"/>
    <property type="match status" value="1"/>
</dbReference>
<name>A0ABW0U5L9_9BACI</name>
<dbReference type="InterPro" id="IPR020781">
    <property type="entry name" value="ATPase_OSCP/d_CS"/>
</dbReference>
<evidence type="ECO:0000256" key="1">
    <source>
        <dbReference type="ARBA" id="ARBA00004370"/>
    </source>
</evidence>
<dbReference type="InterPro" id="IPR026015">
    <property type="entry name" value="ATP_synth_OSCP/delta_N_sf"/>
</dbReference>
<evidence type="ECO:0000256" key="6">
    <source>
        <dbReference type="ARBA" id="ARBA00023196"/>
    </source>
</evidence>
<comment type="function">
    <text evidence="8">This protein is part of the stalk that links CF(0) to CF(1). It either transmits conformational changes from CF(0) to CF(1) or is implicated in proton conduction.</text>
</comment>
<dbReference type="PROSITE" id="PS00389">
    <property type="entry name" value="ATPASE_DELTA"/>
    <property type="match status" value="1"/>
</dbReference>
<comment type="function">
    <text evidence="8">F(1)F(0) ATP synthase produces ATP from ADP in the presence of a proton or sodium gradient. F-type ATPases consist of two structural domains, F(1) containing the extramembraneous catalytic core and F(0) containing the membrane proton channel, linked together by a central stalk and a peripheral stalk. During catalysis, ATP synthesis in the catalytic domain of F(1) is coupled via a rotary mechanism of the central stalk subunits to proton translocation.</text>
</comment>
<evidence type="ECO:0000256" key="7">
    <source>
        <dbReference type="ARBA" id="ARBA00023310"/>
    </source>
</evidence>
<evidence type="ECO:0000256" key="4">
    <source>
        <dbReference type="ARBA" id="ARBA00023065"/>
    </source>
</evidence>
<dbReference type="InterPro" id="IPR000711">
    <property type="entry name" value="ATPase_OSCP/dsu"/>
</dbReference>
<dbReference type="NCBIfam" id="NF004403">
    <property type="entry name" value="PRK05758.2-4"/>
    <property type="match status" value="1"/>
</dbReference>
<evidence type="ECO:0000256" key="3">
    <source>
        <dbReference type="ARBA" id="ARBA00022781"/>
    </source>
</evidence>
<comment type="similarity">
    <text evidence="8">Belongs to the ATPase delta chain family.</text>
</comment>
<proteinExistence type="inferred from homology"/>
<keyword evidence="4 8" id="KW-0406">Ion transport</keyword>
<dbReference type="EMBL" id="JBHSPF010000032">
    <property type="protein sequence ID" value="MFC5628797.1"/>
    <property type="molecule type" value="Genomic_DNA"/>
</dbReference>
<accession>A0ABW0U5L9</accession>
<protein>
    <recommendedName>
        <fullName evidence="8">ATP synthase subunit delta</fullName>
    </recommendedName>
    <alternativeName>
        <fullName evidence="8">ATP synthase F(1) sector subunit delta</fullName>
    </alternativeName>
    <alternativeName>
        <fullName evidence="8">F-type ATPase subunit delta</fullName>
        <shortName evidence="8">F-ATPase subunit delta</shortName>
    </alternativeName>
</protein>
<keyword evidence="7 8" id="KW-0066">ATP synthesis</keyword>
<organism evidence="9 10">
    <name type="scientific">Aliibacillus thermotolerans</name>
    <dbReference type="NCBI Taxonomy" id="1834418"/>
    <lineage>
        <taxon>Bacteria</taxon>
        <taxon>Bacillati</taxon>
        <taxon>Bacillota</taxon>
        <taxon>Bacilli</taxon>
        <taxon>Bacillales</taxon>
        <taxon>Bacillaceae</taxon>
        <taxon>Aliibacillus</taxon>
    </lineage>
</organism>
<keyword evidence="6 8" id="KW-0139">CF(1)</keyword>
<comment type="caution">
    <text evidence="9">The sequence shown here is derived from an EMBL/GenBank/DDBJ whole genome shotgun (WGS) entry which is preliminary data.</text>
</comment>
<keyword evidence="2 8" id="KW-0813">Transport</keyword>
<keyword evidence="5 8" id="KW-0472">Membrane</keyword>
<dbReference type="Proteomes" id="UP001596143">
    <property type="component" value="Unassembled WGS sequence"/>
</dbReference>
<dbReference type="PANTHER" id="PTHR11910">
    <property type="entry name" value="ATP SYNTHASE DELTA CHAIN"/>
    <property type="match status" value="1"/>
</dbReference>
<dbReference type="NCBIfam" id="TIGR01145">
    <property type="entry name" value="ATP_synt_delta"/>
    <property type="match status" value="1"/>
</dbReference>
<evidence type="ECO:0000313" key="9">
    <source>
        <dbReference type="EMBL" id="MFC5628797.1"/>
    </source>
</evidence>
<gene>
    <name evidence="8" type="primary">atpH</name>
    <name evidence="9" type="ORF">ACFPTR_07800</name>
</gene>